<protein>
    <submittedName>
        <fullName evidence="6">Chromosome partitioning protein, ParB family</fullName>
    </submittedName>
</protein>
<comment type="similarity">
    <text evidence="2">Belongs to the ParB family.</text>
</comment>
<dbReference type="InterPro" id="IPR050336">
    <property type="entry name" value="Chromosome_partition/occlusion"/>
</dbReference>
<dbReference type="GO" id="GO:0005694">
    <property type="term" value="C:chromosome"/>
    <property type="evidence" value="ECO:0007669"/>
    <property type="project" value="TreeGrafter"/>
</dbReference>
<feature type="domain" description="ParB-like N-terminal" evidence="5">
    <location>
        <begin position="46"/>
        <end position="135"/>
    </location>
</feature>
<dbReference type="GO" id="GO:0009295">
    <property type="term" value="C:nucleoid"/>
    <property type="evidence" value="ECO:0007669"/>
    <property type="project" value="UniProtKB-SubCell"/>
</dbReference>
<dbReference type="Pfam" id="PF02195">
    <property type="entry name" value="ParB_N"/>
    <property type="match status" value="1"/>
</dbReference>
<reference evidence="7" key="1">
    <citation type="submission" date="2016-10" db="EMBL/GenBank/DDBJ databases">
        <authorList>
            <person name="Varghese N."/>
            <person name="Submissions S."/>
        </authorList>
    </citation>
    <scope>NUCLEOTIDE SEQUENCE [LARGE SCALE GENOMIC DNA]</scope>
    <source>
        <strain evidence="7">XBD2006</strain>
    </source>
</reference>
<dbReference type="OrthoDB" id="9802051at2"/>
<dbReference type="InterPro" id="IPR036086">
    <property type="entry name" value="ParB/Sulfiredoxin_sf"/>
</dbReference>
<dbReference type="GO" id="GO:0007059">
    <property type="term" value="P:chromosome segregation"/>
    <property type="evidence" value="ECO:0007669"/>
    <property type="project" value="UniProtKB-KW"/>
</dbReference>
<keyword evidence="7" id="KW-1185">Reference proteome</keyword>
<dbReference type="InterPro" id="IPR003115">
    <property type="entry name" value="ParB_N"/>
</dbReference>
<gene>
    <name evidence="6" type="ORF">SAMN02910451_02385</name>
</gene>
<evidence type="ECO:0000313" key="7">
    <source>
        <dbReference type="Proteomes" id="UP000183047"/>
    </source>
</evidence>
<dbReference type="RefSeq" id="WP_074462856.1">
    <property type="nucleotide sequence ID" value="NZ_FMUR01000015.1"/>
</dbReference>
<dbReference type="STRING" id="185008.bhn_I2758"/>
<evidence type="ECO:0000256" key="1">
    <source>
        <dbReference type="ARBA" id="ARBA00004453"/>
    </source>
</evidence>
<accession>A0A1G5FHM4</accession>
<dbReference type="GO" id="GO:0003677">
    <property type="term" value="F:DNA binding"/>
    <property type="evidence" value="ECO:0007669"/>
    <property type="project" value="UniProtKB-KW"/>
</dbReference>
<evidence type="ECO:0000256" key="4">
    <source>
        <dbReference type="ARBA" id="ARBA00023125"/>
    </source>
</evidence>
<evidence type="ECO:0000256" key="2">
    <source>
        <dbReference type="ARBA" id="ARBA00006295"/>
    </source>
</evidence>
<dbReference type="InterPro" id="IPR057240">
    <property type="entry name" value="ParB_dimer_C"/>
</dbReference>
<evidence type="ECO:0000313" key="6">
    <source>
        <dbReference type="EMBL" id="SCY38370.1"/>
    </source>
</evidence>
<dbReference type="Gene3D" id="3.90.1530.30">
    <property type="match status" value="1"/>
</dbReference>
<name>A0A1G5FHM4_9FIRM</name>
<dbReference type="Gene3D" id="1.10.10.2830">
    <property type="match status" value="1"/>
</dbReference>
<dbReference type="FunFam" id="1.10.10.2830:FF:000001">
    <property type="entry name" value="Chromosome partitioning protein ParB"/>
    <property type="match status" value="1"/>
</dbReference>
<keyword evidence="3" id="KW-0159">Chromosome partition</keyword>
<dbReference type="SMART" id="SM00470">
    <property type="entry name" value="ParB"/>
    <property type="match status" value="1"/>
</dbReference>
<dbReference type="InterPro" id="IPR041468">
    <property type="entry name" value="HTH_ParB/Spo0J"/>
</dbReference>
<dbReference type="SUPFAM" id="SSF109709">
    <property type="entry name" value="KorB DNA-binding domain-like"/>
    <property type="match status" value="1"/>
</dbReference>
<dbReference type="GO" id="GO:0045881">
    <property type="term" value="P:positive regulation of sporulation resulting in formation of a cellular spore"/>
    <property type="evidence" value="ECO:0007669"/>
    <property type="project" value="TreeGrafter"/>
</dbReference>
<proteinExistence type="inferred from homology"/>
<dbReference type="PANTHER" id="PTHR33375:SF1">
    <property type="entry name" value="CHROMOSOME-PARTITIONING PROTEIN PARB-RELATED"/>
    <property type="match status" value="1"/>
</dbReference>
<dbReference type="AlphaFoldDB" id="A0A1G5FHM4"/>
<evidence type="ECO:0000259" key="5">
    <source>
        <dbReference type="SMART" id="SM00470"/>
    </source>
</evidence>
<keyword evidence="4" id="KW-0238">DNA-binding</keyword>
<dbReference type="Pfam" id="PF17762">
    <property type="entry name" value="HTH_ParB"/>
    <property type="match status" value="1"/>
</dbReference>
<organism evidence="6 7">
    <name type="scientific">Butyrivibrio hungatei</name>
    <dbReference type="NCBI Taxonomy" id="185008"/>
    <lineage>
        <taxon>Bacteria</taxon>
        <taxon>Bacillati</taxon>
        <taxon>Bacillota</taxon>
        <taxon>Clostridia</taxon>
        <taxon>Lachnospirales</taxon>
        <taxon>Lachnospiraceae</taxon>
        <taxon>Butyrivibrio</taxon>
    </lineage>
</organism>
<dbReference type="FunFam" id="3.90.1530.30:FF:000001">
    <property type="entry name" value="Chromosome partitioning protein ParB"/>
    <property type="match status" value="1"/>
</dbReference>
<dbReference type="NCBIfam" id="TIGR00180">
    <property type="entry name" value="parB_part"/>
    <property type="match status" value="1"/>
</dbReference>
<dbReference type="Pfam" id="PF23552">
    <property type="entry name" value="ParB_C"/>
    <property type="match status" value="1"/>
</dbReference>
<dbReference type="PANTHER" id="PTHR33375">
    <property type="entry name" value="CHROMOSOME-PARTITIONING PROTEIN PARB-RELATED"/>
    <property type="match status" value="1"/>
</dbReference>
<evidence type="ECO:0000256" key="3">
    <source>
        <dbReference type="ARBA" id="ARBA00022829"/>
    </source>
</evidence>
<comment type="subcellular location">
    <subcellularLocation>
        <location evidence="1">Cytoplasm</location>
        <location evidence="1">Nucleoid</location>
    </subcellularLocation>
</comment>
<dbReference type="EMBL" id="FMUR01000015">
    <property type="protein sequence ID" value="SCY38370.1"/>
    <property type="molecule type" value="Genomic_DNA"/>
</dbReference>
<dbReference type="Proteomes" id="UP000183047">
    <property type="component" value="Unassembled WGS sequence"/>
</dbReference>
<dbReference type="SUPFAM" id="SSF110849">
    <property type="entry name" value="ParB/Sulfiredoxin"/>
    <property type="match status" value="1"/>
</dbReference>
<dbReference type="InterPro" id="IPR004437">
    <property type="entry name" value="ParB/RepB/Spo0J"/>
</dbReference>
<sequence length="304" mass="34063">MAVKNVKRGLGKGLDSIIPAKSSFAVTKEREVSFSEEQSISEGQVIHVNITQVEPNRNQPRKSFDEDSLLELAESIKQYGIINPLIVTDKNDHYEIVGGERRWRAAKKAGIKEVPVIVKDLSDHEIAEISLIDNIQREDINPIEEALAYKKLIDEFGYTQDIVAEKVSKSRVTITNSLRLLKLCEKVRQMVIDGLITTGHARALISVESEEEQTMLAQKVFDEKLSVRETEKLVKNLGKTPKPKKVVETNPSLDAIYANLSERCKQAIGTKVDITSKGSGSGKIEIEFYNSDDLEKIINRLCTE</sequence>
<dbReference type="CDD" id="cd16393">
    <property type="entry name" value="SPO0J_N"/>
    <property type="match status" value="1"/>
</dbReference>